<keyword evidence="9" id="KW-0460">Magnesium</keyword>
<evidence type="ECO:0000256" key="7">
    <source>
        <dbReference type="ARBA" id="ARBA00022800"/>
    </source>
</evidence>
<dbReference type="InterPro" id="IPR003607">
    <property type="entry name" value="HD/PDEase_dom"/>
</dbReference>
<dbReference type="Pfam" id="PF01743">
    <property type="entry name" value="PolyA_pol"/>
    <property type="match status" value="1"/>
</dbReference>
<gene>
    <name evidence="15" type="ORF">IAD51_02030</name>
</gene>
<dbReference type="InterPro" id="IPR006674">
    <property type="entry name" value="HD_domain"/>
</dbReference>
<evidence type="ECO:0000256" key="11">
    <source>
        <dbReference type="RuleBase" id="RU003953"/>
    </source>
</evidence>
<proteinExistence type="inferred from homology"/>
<protein>
    <submittedName>
        <fullName evidence="15">CCA tRNA nucleotidyltransferase</fullName>
    </submittedName>
</protein>
<dbReference type="Gene3D" id="1.10.3090.10">
    <property type="entry name" value="cca-adding enzyme, domain 2"/>
    <property type="match status" value="1"/>
</dbReference>
<keyword evidence="2 11" id="KW-0808">Transferase</keyword>
<evidence type="ECO:0000259" key="13">
    <source>
        <dbReference type="Pfam" id="PF01966"/>
    </source>
</evidence>
<reference evidence="15" key="2">
    <citation type="journal article" date="2021" name="PeerJ">
        <title>Extensive microbial diversity within the chicken gut microbiome revealed by metagenomics and culture.</title>
        <authorList>
            <person name="Gilroy R."/>
            <person name="Ravi A."/>
            <person name="Getino M."/>
            <person name="Pursley I."/>
            <person name="Horton D.L."/>
            <person name="Alikhan N.F."/>
            <person name="Baker D."/>
            <person name="Gharbi K."/>
            <person name="Hall N."/>
            <person name="Watson M."/>
            <person name="Adriaenssens E.M."/>
            <person name="Foster-Nyarko E."/>
            <person name="Jarju S."/>
            <person name="Secka A."/>
            <person name="Antonio M."/>
            <person name="Oren A."/>
            <person name="Chaudhuri R.R."/>
            <person name="La Ragione R."/>
            <person name="Hildebrand F."/>
            <person name="Pallen M.J."/>
        </authorList>
    </citation>
    <scope>NUCLEOTIDE SEQUENCE</scope>
    <source>
        <strain evidence="15">1063</strain>
    </source>
</reference>
<dbReference type="SUPFAM" id="SSF81301">
    <property type="entry name" value="Nucleotidyltransferase"/>
    <property type="match status" value="1"/>
</dbReference>
<evidence type="ECO:0000256" key="3">
    <source>
        <dbReference type="ARBA" id="ARBA00022694"/>
    </source>
</evidence>
<evidence type="ECO:0000256" key="5">
    <source>
        <dbReference type="ARBA" id="ARBA00022723"/>
    </source>
</evidence>
<evidence type="ECO:0000256" key="4">
    <source>
        <dbReference type="ARBA" id="ARBA00022695"/>
    </source>
</evidence>
<evidence type="ECO:0000256" key="9">
    <source>
        <dbReference type="ARBA" id="ARBA00022842"/>
    </source>
</evidence>
<keyword evidence="3" id="KW-0819">tRNA processing</keyword>
<dbReference type="PANTHER" id="PTHR47545">
    <property type="entry name" value="MULTIFUNCTIONAL CCA PROTEIN"/>
    <property type="match status" value="1"/>
</dbReference>
<dbReference type="GO" id="GO:0016779">
    <property type="term" value="F:nucleotidyltransferase activity"/>
    <property type="evidence" value="ECO:0007669"/>
    <property type="project" value="UniProtKB-KW"/>
</dbReference>
<reference evidence="15" key="1">
    <citation type="submission" date="2020-10" db="EMBL/GenBank/DDBJ databases">
        <authorList>
            <person name="Gilroy R."/>
        </authorList>
    </citation>
    <scope>NUCLEOTIDE SEQUENCE</scope>
    <source>
        <strain evidence="15">1063</strain>
    </source>
</reference>
<keyword evidence="10 11" id="KW-0694">RNA-binding</keyword>
<feature type="domain" description="Poly A polymerase head" evidence="12">
    <location>
        <begin position="20"/>
        <end position="147"/>
    </location>
</feature>
<keyword evidence="4" id="KW-0548">Nucleotidyltransferase</keyword>
<dbReference type="InterPro" id="IPR043519">
    <property type="entry name" value="NT_sf"/>
</dbReference>
<feature type="domain" description="tRNA nucleotidyltransferase/poly(A) polymerase RNA and SrmB- binding" evidence="14">
    <location>
        <begin position="174"/>
        <end position="245"/>
    </location>
</feature>
<dbReference type="InterPro" id="IPR050124">
    <property type="entry name" value="tRNA_CCA-adding_enzyme"/>
</dbReference>
<dbReference type="PANTHER" id="PTHR47545:SF1">
    <property type="entry name" value="MULTIFUNCTIONAL CCA PROTEIN"/>
    <property type="match status" value="1"/>
</dbReference>
<feature type="domain" description="HD" evidence="13">
    <location>
        <begin position="275"/>
        <end position="367"/>
    </location>
</feature>
<evidence type="ECO:0000313" key="16">
    <source>
        <dbReference type="Proteomes" id="UP000824088"/>
    </source>
</evidence>
<accession>A0A9D1HR74</accession>
<comment type="caution">
    <text evidence="15">The sequence shown here is derived from an EMBL/GenBank/DDBJ whole genome shotgun (WGS) entry which is preliminary data.</text>
</comment>
<comment type="similarity">
    <text evidence="11">Belongs to the tRNA nucleotidyltransferase/poly(A) polymerase family.</text>
</comment>
<evidence type="ECO:0000259" key="12">
    <source>
        <dbReference type="Pfam" id="PF01743"/>
    </source>
</evidence>
<dbReference type="InterPro" id="IPR032828">
    <property type="entry name" value="PolyA_RNA-bd"/>
</dbReference>
<dbReference type="Gene3D" id="3.30.460.10">
    <property type="entry name" value="Beta Polymerase, domain 2"/>
    <property type="match status" value="1"/>
</dbReference>
<dbReference type="Pfam" id="PF12627">
    <property type="entry name" value="PolyA_pol_RNAbd"/>
    <property type="match status" value="1"/>
</dbReference>
<dbReference type="AlphaFoldDB" id="A0A9D1HR74"/>
<evidence type="ECO:0000256" key="1">
    <source>
        <dbReference type="ARBA" id="ARBA00001946"/>
    </source>
</evidence>
<evidence type="ECO:0000256" key="6">
    <source>
        <dbReference type="ARBA" id="ARBA00022741"/>
    </source>
</evidence>
<dbReference type="GO" id="GO:0042245">
    <property type="term" value="P:RNA repair"/>
    <property type="evidence" value="ECO:0007669"/>
    <property type="project" value="UniProtKB-KW"/>
</dbReference>
<evidence type="ECO:0000259" key="14">
    <source>
        <dbReference type="Pfam" id="PF12627"/>
    </source>
</evidence>
<keyword evidence="5" id="KW-0479">Metal-binding</keyword>
<name>A0A9D1HR74_9FIRM</name>
<dbReference type="GO" id="GO:0046872">
    <property type="term" value="F:metal ion binding"/>
    <property type="evidence" value="ECO:0007669"/>
    <property type="project" value="UniProtKB-KW"/>
</dbReference>
<dbReference type="InterPro" id="IPR002646">
    <property type="entry name" value="PolA_pol_head_dom"/>
</dbReference>
<keyword evidence="8" id="KW-0067">ATP-binding</keyword>
<dbReference type="Pfam" id="PF01966">
    <property type="entry name" value="HD"/>
    <property type="match status" value="1"/>
</dbReference>
<keyword evidence="7" id="KW-0692">RNA repair</keyword>
<organism evidence="15 16">
    <name type="scientific">Candidatus Limadaptatus stercorigallinarum</name>
    <dbReference type="NCBI Taxonomy" id="2840845"/>
    <lineage>
        <taxon>Bacteria</taxon>
        <taxon>Bacillati</taxon>
        <taxon>Bacillota</taxon>
        <taxon>Clostridia</taxon>
        <taxon>Eubacteriales</taxon>
        <taxon>Candidatus Limadaptatus</taxon>
    </lineage>
</organism>
<evidence type="ECO:0000256" key="8">
    <source>
        <dbReference type="ARBA" id="ARBA00022840"/>
    </source>
</evidence>
<sequence length="449" mass="49750">MADRDALRELASLFKDRATLYAVGGFVRDTLLGVTTRDLDICSHLGVEDIKTMLSGTRFAVSGKSMRLGTATVFAEGFSAEYTAFRTDSYPEGSGVHRPSEVTFTRDMRADALRRDFTANAVYFDPLTEEYTDFVGGREDIEKRVLRAVRDPDAVFGEDGLRVLRLVRFAAELGFEPEENTFAAAKRYAAYVKDVAPERVFAELDKIFVADTAYPGLGVSDGHVRGLKLLDELGLTDLLLPELAALRGLEQPKKYHIYDAFRHSVEAYKAAEPSVRWAALLHDVGKKVACERQGNMHGHDAIGAELVRERLAALGMPPRRVRRTAELTACHMADLKGDMSENKLRLFIAEHAEIMDDLTALKRADAYATRGKDVGELRIERLWREMRSDGTPFSVGDLPVDGTDAQAAGLSGREIGDALSALLREAVINPVLRDRARALAFLKKRADRL</sequence>
<dbReference type="CDD" id="cd00077">
    <property type="entry name" value="HDc"/>
    <property type="match status" value="1"/>
</dbReference>
<dbReference type="CDD" id="cd05398">
    <property type="entry name" value="NT_ClassII-CCAase"/>
    <property type="match status" value="1"/>
</dbReference>
<dbReference type="Proteomes" id="UP000824088">
    <property type="component" value="Unassembled WGS sequence"/>
</dbReference>
<evidence type="ECO:0000256" key="2">
    <source>
        <dbReference type="ARBA" id="ARBA00022679"/>
    </source>
</evidence>
<dbReference type="GO" id="GO:0003723">
    <property type="term" value="F:RNA binding"/>
    <property type="evidence" value="ECO:0007669"/>
    <property type="project" value="UniProtKB-KW"/>
</dbReference>
<dbReference type="GO" id="GO:0005524">
    <property type="term" value="F:ATP binding"/>
    <property type="evidence" value="ECO:0007669"/>
    <property type="project" value="UniProtKB-KW"/>
</dbReference>
<dbReference type="EMBL" id="DVMN01000034">
    <property type="protein sequence ID" value="HIU21004.1"/>
    <property type="molecule type" value="Genomic_DNA"/>
</dbReference>
<keyword evidence="6" id="KW-0547">Nucleotide-binding</keyword>
<evidence type="ECO:0000256" key="10">
    <source>
        <dbReference type="ARBA" id="ARBA00022884"/>
    </source>
</evidence>
<dbReference type="SUPFAM" id="SSF81891">
    <property type="entry name" value="Poly A polymerase C-terminal region-like"/>
    <property type="match status" value="1"/>
</dbReference>
<evidence type="ECO:0000313" key="15">
    <source>
        <dbReference type="EMBL" id="HIU21004.1"/>
    </source>
</evidence>
<dbReference type="GO" id="GO:0008033">
    <property type="term" value="P:tRNA processing"/>
    <property type="evidence" value="ECO:0007669"/>
    <property type="project" value="UniProtKB-KW"/>
</dbReference>
<comment type="cofactor">
    <cofactor evidence="1">
        <name>Mg(2+)</name>
        <dbReference type="ChEBI" id="CHEBI:18420"/>
    </cofactor>
</comment>